<dbReference type="Gene3D" id="1.10.3210.10">
    <property type="entry name" value="Hypothetical protein af1432"/>
    <property type="match status" value="1"/>
</dbReference>
<sequence>MTGIEKAIRIAVEAHAGQTDKNGEPYILHVLRVMHAAVGDDVKIAAVLHDVIEDTEWSAERLLAEGFEPRIVDAVLSVTKRDGESYQDFVLRAKANPIGRIVKMADLADNSDPARLSRLPAEKRERLERKYAGALAQLAE</sequence>
<organism evidence="2 3">
    <name type="scientific">Kaistia nematophila</name>
    <dbReference type="NCBI Taxonomy" id="2994654"/>
    <lineage>
        <taxon>Bacteria</taxon>
        <taxon>Pseudomonadati</taxon>
        <taxon>Pseudomonadota</taxon>
        <taxon>Alphaproteobacteria</taxon>
        <taxon>Hyphomicrobiales</taxon>
        <taxon>Kaistiaceae</taxon>
        <taxon>Kaistia</taxon>
    </lineage>
</organism>
<dbReference type="Proteomes" id="UP001144805">
    <property type="component" value="Unassembled WGS sequence"/>
</dbReference>
<evidence type="ECO:0000259" key="1">
    <source>
        <dbReference type="SMART" id="SM00471"/>
    </source>
</evidence>
<dbReference type="InterPro" id="IPR003607">
    <property type="entry name" value="HD/PDEase_dom"/>
</dbReference>
<dbReference type="AlphaFoldDB" id="A0A9X3IJD5"/>
<keyword evidence="3" id="KW-1185">Reference proteome</keyword>
<name>A0A9X3IJD5_9HYPH</name>
<comment type="caution">
    <text evidence="2">The sequence shown here is derived from an EMBL/GenBank/DDBJ whole genome shotgun (WGS) entry which is preliminary data.</text>
</comment>
<dbReference type="RefSeq" id="WP_266337285.1">
    <property type="nucleotide sequence ID" value="NZ_JAPKNK010000001.1"/>
</dbReference>
<gene>
    <name evidence="2" type="ORF">OSH07_03935</name>
</gene>
<reference evidence="2" key="1">
    <citation type="submission" date="2022-11" db="EMBL/GenBank/DDBJ databases">
        <title>Biodiversity and phylogenetic relationships of bacteria.</title>
        <authorList>
            <person name="Machado R.A.R."/>
            <person name="Bhat A."/>
            <person name="Loulou A."/>
            <person name="Kallel S."/>
        </authorList>
    </citation>
    <scope>NUCLEOTIDE SEQUENCE</scope>
    <source>
        <strain evidence="2">K-TC2</strain>
    </source>
</reference>
<evidence type="ECO:0000313" key="3">
    <source>
        <dbReference type="Proteomes" id="UP001144805"/>
    </source>
</evidence>
<feature type="domain" description="HD/PDEase" evidence="1">
    <location>
        <begin position="22"/>
        <end position="120"/>
    </location>
</feature>
<accession>A0A9X3IJD5</accession>
<dbReference type="EMBL" id="JAPKNK010000001">
    <property type="protein sequence ID" value="MCX5568338.1"/>
    <property type="molecule type" value="Genomic_DNA"/>
</dbReference>
<evidence type="ECO:0000313" key="2">
    <source>
        <dbReference type="EMBL" id="MCX5568338.1"/>
    </source>
</evidence>
<dbReference type="Pfam" id="PF13328">
    <property type="entry name" value="HD_4"/>
    <property type="match status" value="1"/>
</dbReference>
<dbReference type="SUPFAM" id="SSF109604">
    <property type="entry name" value="HD-domain/PDEase-like"/>
    <property type="match status" value="1"/>
</dbReference>
<protein>
    <submittedName>
        <fullName evidence="2">HD domain-containing protein</fullName>
    </submittedName>
</protein>
<dbReference type="SMART" id="SM00471">
    <property type="entry name" value="HDc"/>
    <property type="match status" value="1"/>
</dbReference>
<proteinExistence type="predicted"/>